<feature type="coiled-coil region" evidence="4">
    <location>
        <begin position="205"/>
        <end position="559"/>
    </location>
</feature>
<keyword evidence="2" id="KW-0333">Golgi apparatus</keyword>
<dbReference type="STRING" id="35608.A0A2U1NTJ6"/>
<dbReference type="GO" id="GO:0031267">
    <property type="term" value="F:small GTPase binding"/>
    <property type="evidence" value="ECO:0007669"/>
    <property type="project" value="TreeGrafter"/>
</dbReference>
<comment type="caution">
    <text evidence="6">The sequence shown here is derived from an EMBL/GenBank/DDBJ whole genome shotgun (WGS) entry which is preliminary data.</text>
</comment>
<dbReference type="Proteomes" id="UP000245207">
    <property type="component" value="Unassembled WGS sequence"/>
</dbReference>
<reference evidence="6 7" key="1">
    <citation type="journal article" date="2018" name="Mol. Plant">
        <title>The genome of Artemisia annua provides insight into the evolution of Asteraceae family and artemisinin biosynthesis.</title>
        <authorList>
            <person name="Shen Q."/>
            <person name="Zhang L."/>
            <person name="Liao Z."/>
            <person name="Wang S."/>
            <person name="Yan T."/>
            <person name="Shi P."/>
            <person name="Liu M."/>
            <person name="Fu X."/>
            <person name="Pan Q."/>
            <person name="Wang Y."/>
            <person name="Lv Z."/>
            <person name="Lu X."/>
            <person name="Zhang F."/>
            <person name="Jiang W."/>
            <person name="Ma Y."/>
            <person name="Chen M."/>
            <person name="Hao X."/>
            <person name="Li L."/>
            <person name="Tang Y."/>
            <person name="Lv G."/>
            <person name="Zhou Y."/>
            <person name="Sun X."/>
            <person name="Brodelius P.E."/>
            <person name="Rose J.K.C."/>
            <person name="Tang K."/>
        </authorList>
    </citation>
    <scope>NUCLEOTIDE SEQUENCE [LARGE SCALE GENOMIC DNA]</scope>
    <source>
        <strain evidence="7">cv. Huhao1</strain>
        <tissue evidence="6">Leaf</tissue>
    </source>
</reference>
<protein>
    <submittedName>
        <fullName evidence="6">Golgin candidate 4</fullName>
    </submittedName>
</protein>
<evidence type="ECO:0000256" key="1">
    <source>
        <dbReference type="ARBA" id="ARBA00004555"/>
    </source>
</evidence>
<evidence type="ECO:0000256" key="4">
    <source>
        <dbReference type="SAM" id="Coils"/>
    </source>
</evidence>
<dbReference type="PANTHER" id="PTHR18921:SF2">
    <property type="entry name" value="THYROID RECEPTOR-INTERACTING PROTEIN 11"/>
    <property type="match status" value="1"/>
</dbReference>
<sequence length="725" mass="82317">MMWSTTLANLKENLNKIALDVHDDDDDLEDYEDDDRLSEISNNDQRRYSINNHRRRSVSPVVANGFDSNSEIEQYKAEIKRLQESESQIKALSVNYAALLKEREDRISRLNDENSSLKKNLEVSRSESSKTSANSPSASKQKNRSFGKRVQNGVTSKEDASGNGVAHSLQRSMSQNKTGRSSTEGSEKELSDLLEEKSRSLATMQSMHEQQIKQLREELDKERATLASLQLRNQEEQKLNRSLQEEQYSLKADKENMLAEMNKIRDELGRKSSEIRHLQMELNKKENIKATDVTGGFKRLIASLEKENSDLKAEKNELKVALEVSRKSLSPISNGVHEVTGTFPGKEEMESSLQKLEKDLKETSREKDKALQQLNRLKQHLLEKESEDTEKMDEDSKIIEGLRENNEVLRAQVRHLEKSLNQAISGQEEVKMTNSNELQKAKEVIDDLNKKVASLRSTVDAKNVELLNLQTALGQYFAEIEAKGHLERELASAREESVRLSKRLEDALQLVETTKQEKEEALEKVSQAERLFAEGKGRVNKLEEDNSKLRRALEQSMTRLNRMSMDSDFSVDRRIVIKLLVTYFQRNHSKEVLDLMVRMLGFSEEEKQRIGVAQQGAGKGVVRGVFGLPGRLVGGILGGSPTENSGTMASDNQSFADMWVDFLLKEGEEREKRESSQNINVAVEDTSPSTNNPSLQIEQRTSEFSTVPLASPHSDSRFTRQIPRY</sequence>
<feature type="compositionally biased region" description="Low complexity" evidence="5">
    <location>
        <begin position="129"/>
        <end position="140"/>
    </location>
</feature>
<keyword evidence="7" id="KW-1185">Reference proteome</keyword>
<evidence type="ECO:0000313" key="6">
    <source>
        <dbReference type="EMBL" id="PWA76845.1"/>
    </source>
</evidence>
<evidence type="ECO:0000256" key="5">
    <source>
        <dbReference type="SAM" id="MobiDB-lite"/>
    </source>
</evidence>
<comment type="subcellular location">
    <subcellularLocation>
        <location evidence="1">Golgi apparatus</location>
    </subcellularLocation>
</comment>
<feature type="compositionally biased region" description="Polar residues" evidence="5">
    <location>
        <begin position="169"/>
        <end position="184"/>
    </location>
</feature>
<dbReference type="EMBL" id="PKPP01002214">
    <property type="protein sequence ID" value="PWA76845.1"/>
    <property type="molecule type" value="Genomic_DNA"/>
</dbReference>
<feature type="region of interest" description="Disordered" evidence="5">
    <location>
        <begin position="670"/>
        <end position="725"/>
    </location>
</feature>
<dbReference type="AlphaFoldDB" id="A0A2U1NTJ6"/>
<dbReference type="GO" id="GO:0005794">
    <property type="term" value="C:Golgi apparatus"/>
    <property type="evidence" value="ECO:0007669"/>
    <property type="project" value="UniProtKB-SubCell"/>
</dbReference>
<accession>A0A2U1NTJ6</accession>
<evidence type="ECO:0000256" key="3">
    <source>
        <dbReference type="ARBA" id="ARBA00023054"/>
    </source>
</evidence>
<dbReference type="GO" id="GO:0007030">
    <property type="term" value="P:Golgi organization"/>
    <property type="evidence" value="ECO:0007669"/>
    <property type="project" value="TreeGrafter"/>
</dbReference>
<feature type="compositionally biased region" description="Polar residues" evidence="5">
    <location>
        <begin position="686"/>
        <end position="705"/>
    </location>
</feature>
<name>A0A2U1NTJ6_ARTAN</name>
<dbReference type="OrthoDB" id="71227at2759"/>
<dbReference type="GO" id="GO:0006888">
    <property type="term" value="P:endoplasmic reticulum to Golgi vesicle-mediated transport"/>
    <property type="evidence" value="ECO:0007669"/>
    <property type="project" value="TreeGrafter"/>
</dbReference>
<proteinExistence type="predicted"/>
<dbReference type="PANTHER" id="PTHR18921">
    <property type="entry name" value="MYOSIN HEAVY CHAIN - RELATED"/>
    <property type="match status" value="1"/>
</dbReference>
<feature type="region of interest" description="Disordered" evidence="5">
    <location>
        <begin position="118"/>
        <end position="193"/>
    </location>
</feature>
<evidence type="ECO:0000313" key="7">
    <source>
        <dbReference type="Proteomes" id="UP000245207"/>
    </source>
</evidence>
<feature type="compositionally biased region" description="Basic and acidic residues" evidence="5">
    <location>
        <begin position="118"/>
        <end position="128"/>
    </location>
</feature>
<keyword evidence="3 4" id="KW-0175">Coiled coil</keyword>
<organism evidence="6 7">
    <name type="scientific">Artemisia annua</name>
    <name type="common">Sweet wormwood</name>
    <dbReference type="NCBI Taxonomy" id="35608"/>
    <lineage>
        <taxon>Eukaryota</taxon>
        <taxon>Viridiplantae</taxon>
        <taxon>Streptophyta</taxon>
        <taxon>Embryophyta</taxon>
        <taxon>Tracheophyta</taxon>
        <taxon>Spermatophyta</taxon>
        <taxon>Magnoliopsida</taxon>
        <taxon>eudicotyledons</taxon>
        <taxon>Gunneridae</taxon>
        <taxon>Pentapetalae</taxon>
        <taxon>asterids</taxon>
        <taxon>campanulids</taxon>
        <taxon>Asterales</taxon>
        <taxon>Asteraceae</taxon>
        <taxon>Asteroideae</taxon>
        <taxon>Anthemideae</taxon>
        <taxon>Artemisiinae</taxon>
        <taxon>Artemisia</taxon>
    </lineage>
</organism>
<evidence type="ECO:0000256" key="2">
    <source>
        <dbReference type="ARBA" id="ARBA00023034"/>
    </source>
</evidence>
<gene>
    <name evidence="6" type="ORF">CTI12_AA229460</name>
</gene>